<feature type="domain" description="GFO/IDH/MocA-like oxidoreductase" evidence="3">
    <location>
        <begin position="148"/>
        <end position="283"/>
    </location>
</feature>
<evidence type="ECO:0000313" key="4">
    <source>
        <dbReference type="EMBL" id="AUG99039.1"/>
    </source>
</evidence>
<evidence type="ECO:0000259" key="3">
    <source>
        <dbReference type="Pfam" id="PF22725"/>
    </source>
</evidence>
<proteinExistence type="predicted"/>
<name>A0A2I5TFK3_SERS3</name>
<dbReference type="Gene3D" id="3.30.360.10">
    <property type="entry name" value="Dihydrodipicolinate Reductase, domain 2"/>
    <property type="match status" value="1"/>
</dbReference>
<evidence type="ECO:0000259" key="2">
    <source>
        <dbReference type="Pfam" id="PF01408"/>
    </source>
</evidence>
<reference evidence="4 7" key="3">
    <citation type="submission" date="2017-11" db="EMBL/GenBank/DDBJ databases">
        <title>Complete genome sequence of Serratia sp. ATCC 39006 LacA.</title>
        <authorList>
            <person name="Hampton H.G."/>
            <person name="Jackson S.A."/>
            <person name="Jauregui R."/>
            <person name="Poulter G.T.M."/>
            <person name="Salmond G.P.C."/>
            <person name="Fineran P.C."/>
        </authorList>
    </citation>
    <scope>NUCLEOTIDE SEQUENCE [LARGE SCALE GENOMIC DNA]</scope>
    <source>
        <strain evidence="4 7">ATCC 39006</strain>
    </source>
</reference>
<dbReference type="InterPro" id="IPR036291">
    <property type="entry name" value="NAD(P)-bd_dom_sf"/>
</dbReference>
<dbReference type="OrthoDB" id="9801953at2"/>
<keyword evidence="6" id="KW-1185">Reference proteome</keyword>
<organism evidence="5 6">
    <name type="scientific">Serratia sp. (strain ATCC 39006)</name>
    <name type="common">Prodigiosinella confusarubida</name>
    <dbReference type="NCBI Taxonomy" id="104623"/>
    <lineage>
        <taxon>Bacteria</taxon>
        <taxon>Pseudomonadati</taxon>
        <taxon>Pseudomonadota</taxon>
        <taxon>Gammaproteobacteria</taxon>
        <taxon>Enterobacterales</taxon>
        <taxon>Pectobacteriaceae</taxon>
        <taxon>Prodigiosinella</taxon>
    </lineage>
</organism>
<dbReference type="SUPFAM" id="SSF51735">
    <property type="entry name" value="NAD(P)-binding Rossmann-fold domains"/>
    <property type="match status" value="1"/>
</dbReference>
<dbReference type="Proteomes" id="UP000017700">
    <property type="component" value="Chromosome"/>
</dbReference>
<gene>
    <name evidence="4" type="ORF">CWC46_03930</name>
    <name evidence="5" type="ORF">Ser39006_003930</name>
</gene>
<dbReference type="STRING" id="104623.Ser39006_00226"/>
<dbReference type="Gene3D" id="3.40.50.720">
    <property type="entry name" value="NAD(P)-binding Rossmann-like Domain"/>
    <property type="match status" value="1"/>
</dbReference>
<protein>
    <submittedName>
        <fullName evidence="5">Gfo/Idh/MocA family oxidoreductase</fullName>
    </submittedName>
</protein>
<dbReference type="GO" id="GO:0016491">
    <property type="term" value="F:oxidoreductase activity"/>
    <property type="evidence" value="ECO:0007669"/>
    <property type="project" value="UniProtKB-KW"/>
</dbReference>
<dbReference type="KEGG" id="serq:CWC46_03930"/>
<dbReference type="InterPro" id="IPR055170">
    <property type="entry name" value="GFO_IDH_MocA-like_dom"/>
</dbReference>
<dbReference type="InterPro" id="IPR050463">
    <property type="entry name" value="Gfo/Idh/MocA_oxidrdct_glycsds"/>
</dbReference>
<dbReference type="AlphaFoldDB" id="A0A2I5TFK3"/>
<evidence type="ECO:0000313" key="6">
    <source>
        <dbReference type="Proteomes" id="UP000017700"/>
    </source>
</evidence>
<reference evidence="5 6" key="1">
    <citation type="journal article" date="2013" name="Genome Announc.">
        <title>Draft genome sequence of Serratia sp. strain ATCC 39006, a model bacterium for analysis of the biosynthesis and regulation of prodigiosin, a carbapenem, and gas vesicles.</title>
        <authorList>
            <person name="Fineran P.C."/>
            <person name="Iglesias Cans M.C."/>
            <person name="Ramsay J.P."/>
            <person name="Wilf N.M."/>
            <person name="Cossyleon D."/>
            <person name="McNeil M.B."/>
            <person name="Williamson N.R."/>
            <person name="Monson R.E."/>
            <person name="Becher S.A."/>
            <person name="Stanton J.A."/>
            <person name="Brugger K."/>
            <person name="Brown S.D."/>
            <person name="Salmond G.P."/>
        </authorList>
    </citation>
    <scope>NUCLEOTIDE SEQUENCE [LARGE SCALE GENOMIC DNA]</scope>
    <source>
        <strain evidence="5">ATCC 39006</strain>
        <strain evidence="6">ATCC 39006 / SC 11482</strain>
    </source>
</reference>
<keyword evidence="1" id="KW-0560">Oxidoreductase</keyword>
<dbReference type="EMBL" id="CP025084">
    <property type="protein sequence ID" value="AUH03354.1"/>
    <property type="molecule type" value="Genomic_DNA"/>
</dbReference>
<dbReference type="SUPFAM" id="SSF55347">
    <property type="entry name" value="Glyceraldehyde-3-phosphate dehydrogenase-like, C-terminal domain"/>
    <property type="match status" value="1"/>
</dbReference>
<dbReference type="EMBL" id="CP025085">
    <property type="protein sequence ID" value="AUG99039.1"/>
    <property type="molecule type" value="Genomic_DNA"/>
</dbReference>
<reference evidence="5" key="4">
    <citation type="submission" date="2017-11" db="EMBL/GenBank/DDBJ databases">
        <title>Complete genome sequence of Serratia sp. ATCC 39006.</title>
        <authorList>
            <person name="Hampton H.G."/>
            <person name="Jackson S.A."/>
            <person name="Jauregui R."/>
            <person name="Poulter G.T.M."/>
            <person name="Salmond G.P.C."/>
            <person name="Fineran P.C."/>
        </authorList>
    </citation>
    <scope>NUCLEOTIDE SEQUENCE</scope>
    <source>
        <strain evidence="5">ATCC 39006</strain>
    </source>
</reference>
<reference evidence="5" key="2">
    <citation type="submission" date="2013-09" db="EMBL/GenBank/DDBJ databases">
        <authorList>
            <person name="Wang G."/>
            <person name="Yang Y."/>
            <person name="Su Y."/>
        </authorList>
    </citation>
    <scope>NUCLEOTIDE SEQUENCE</scope>
    <source>
        <strain evidence="5">ATCC 39006</strain>
    </source>
</reference>
<accession>A0A2I5TFK3</accession>
<dbReference type="Proteomes" id="UP000233778">
    <property type="component" value="Chromosome"/>
</dbReference>
<dbReference type="PANTHER" id="PTHR43818">
    <property type="entry name" value="BCDNA.GH03377"/>
    <property type="match status" value="1"/>
</dbReference>
<feature type="domain" description="Gfo/Idh/MocA-like oxidoreductase N-terminal" evidence="2">
    <location>
        <begin position="12"/>
        <end position="139"/>
    </location>
</feature>
<evidence type="ECO:0000313" key="5">
    <source>
        <dbReference type="EMBL" id="AUH03354.1"/>
    </source>
</evidence>
<evidence type="ECO:0000256" key="1">
    <source>
        <dbReference type="ARBA" id="ARBA00023002"/>
    </source>
</evidence>
<dbReference type="InterPro" id="IPR000683">
    <property type="entry name" value="Gfo/Idh/MocA-like_OxRdtase_N"/>
</dbReference>
<dbReference type="PANTHER" id="PTHR43818:SF11">
    <property type="entry name" value="BCDNA.GH03377"/>
    <property type="match status" value="1"/>
</dbReference>
<dbReference type="KEGG" id="sera:Ser39006_003930"/>
<dbReference type="RefSeq" id="WP_021013503.1">
    <property type="nucleotide sequence ID" value="NZ_CP025084.1"/>
</dbReference>
<dbReference type="Pfam" id="PF22725">
    <property type="entry name" value="GFO_IDH_MocA_C3"/>
    <property type="match status" value="1"/>
</dbReference>
<dbReference type="GO" id="GO:0000166">
    <property type="term" value="F:nucleotide binding"/>
    <property type="evidence" value="ECO:0007669"/>
    <property type="project" value="InterPro"/>
</dbReference>
<dbReference type="Pfam" id="PF01408">
    <property type="entry name" value="GFO_IDH_MocA"/>
    <property type="match status" value="1"/>
</dbReference>
<evidence type="ECO:0000313" key="7">
    <source>
        <dbReference type="Proteomes" id="UP000233778"/>
    </source>
</evidence>
<sequence length="398" mass="43909">MTIQKYSGNIPFRVGMVGAGFMAKLHSLSMRNIAGLMDDPSARFELVRIVDLNAQYAQKEAERWGWQESGTDWRMITGDETIDIVDVATPNDSHCEICLDAFAHGKHVICEKPLSTDSETAARMARAAIASGKVHRVNFTYRAWPAIVQAKQLIESGVLGEIRHFEGHFLQDHNNDATIPLHWRFKEQPAGAGALGDVGAHVIDLARFLTGEFESVSATMQRFITERPLPEDRSRKGNVEVDDLTVALVKFTNGATGTIKAGWALPGYKNDVFFTVIGEKGAVRFSWQRSNELHYFDSADPVALSGYRTIFTGRAHPGAELFWFPDLGGDLGVGVTGQGIGYGEAFTLSFRNFVNSLKNEVSPEPNFVDGLRCCEIIDAIKLSAKEGCWKEVKHTNVA</sequence>